<dbReference type="PRINTS" id="PR00385">
    <property type="entry name" value="P450"/>
</dbReference>
<dbReference type="InterPro" id="IPR036396">
    <property type="entry name" value="Cyt_P450_sf"/>
</dbReference>
<keyword evidence="8 11" id="KW-0408">Iron</keyword>
<dbReference type="InterPro" id="IPR002401">
    <property type="entry name" value="Cyt_P450_E_grp-I"/>
</dbReference>
<dbReference type="GO" id="GO:0005506">
    <property type="term" value="F:iron ion binding"/>
    <property type="evidence" value="ECO:0007669"/>
    <property type="project" value="InterPro"/>
</dbReference>
<dbReference type="GO" id="GO:0016020">
    <property type="term" value="C:membrane"/>
    <property type="evidence" value="ECO:0007669"/>
    <property type="project" value="UniProtKB-SubCell"/>
</dbReference>
<evidence type="ECO:0000256" key="2">
    <source>
        <dbReference type="ARBA" id="ARBA00010617"/>
    </source>
</evidence>
<gene>
    <name evidence="14" type="ORF">OPV22_023020</name>
</gene>
<sequence length="526" mass="58003">MADDASSLTFLSSLLIPLLVLLLASLSRRWLKSARKNLPPSPPSFPIIGHLHLIAKPPLHRALAAIAAARGHVVLLRLGSRPVLLVSSAPAAEECFTAHDLTFANRPRLLAAQILGYGCTTIAWSPYGLHWRNLRRISAVHLLSTGALRSSSDSRTGAVRSLAKALFLEGGDSAPAGPRRVEMKSRFFNLAYDVMMGIVATAVEGESADERQRFRELVEETFAVSGAVNVADFFPALRRLGWRGPERKLANLQRRRDALVGELIERHRVRRRRSCRNQEASAAAEKGDEGRTTVIDVMLSLQESEPETYTDITIKGFIVGLLTAGTDTSAVTMEWAMCLLLKHPEVLHAARAELDAKIGQGRMAEEEDIPDLPYLNCIINETLRLYPAGPLLVPHESSQDCTVGGYDVPRGTMLLVNAWAIHRDPNAWDEPEEFKPERFQCEGGKEEEGLRMLPFGAGRRKCPGEGLAMRVIGLALATLIHCFEWEKLPGEEVDMTEGRGLTMPKAKPLEALCTPRHTMRHALSHL</sequence>
<dbReference type="GO" id="GO:0004497">
    <property type="term" value="F:monooxygenase activity"/>
    <property type="evidence" value="ECO:0007669"/>
    <property type="project" value="UniProtKB-KW"/>
</dbReference>
<keyword evidence="3 11" id="KW-0349">Heme</keyword>
<organism evidence="14 15">
    <name type="scientific">Ensete ventricosum</name>
    <name type="common">Abyssinian banana</name>
    <name type="synonym">Musa ensete</name>
    <dbReference type="NCBI Taxonomy" id="4639"/>
    <lineage>
        <taxon>Eukaryota</taxon>
        <taxon>Viridiplantae</taxon>
        <taxon>Streptophyta</taxon>
        <taxon>Embryophyta</taxon>
        <taxon>Tracheophyta</taxon>
        <taxon>Spermatophyta</taxon>
        <taxon>Magnoliopsida</taxon>
        <taxon>Liliopsida</taxon>
        <taxon>Zingiberales</taxon>
        <taxon>Musaceae</taxon>
        <taxon>Ensete</taxon>
    </lineage>
</organism>
<evidence type="ECO:0000256" key="5">
    <source>
        <dbReference type="ARBA" id="ARBA00022723"/>
    </source>
</evidence>
<dbReference type="CDD" id="cd20653">
    <property type="entry name" value="CYP81"/>
    <property type="match status" value="1"/>
</dbReference>
<dbReference type="InterPro" id="IPR001128">
    <property type="entry name" value="Cyt_P450"/>
</dbReference>
<accession>A0AAV8QVX3</accession>
<dbReference type="PANTHER" id="PTHR47947">
    <property type="entry name" value="CYTOCHROME P450 82C3-RELATED"/>
    <property type="match status" value="1"/>
</dbReference>
<keyword evidence="10 13" id="KW-0472">Membrane</keyword>
<keyword evidence="5 11" id="KW-0479">Metal-binding</keyword>
<evidence type="ECO:0000256" key="4">
    <source>
        <dbReference type="ARBA" id="ARBA00022692"/>
    </source>
</evidence>
<dbReference type="AlphaFoldDB" id="A0AAV8QVX3"/>
<evidence type="ECO:0000313" key="15">
    <source>
        <dbReference type="Proteomes" id="UP001222027"/>
    </source>
</evidence>
<dbReference type="PRINTS" id="PR00463">
    <property type="entry name" value="EP450I"/>
</dbReference>
<comment type="caution">
    <text evidence="14">The sequence shown here is derived from an EMBL/GenBank/DDBJ whole genome shotgun (WGS) entry which is preliminary data.</text>
</comment>
<keyword evidence="15" id="KW-1185">Reference proteome</keyword>
<evidence type="ECO:0000256" key="12">
    <source>
        <dbReference type="RuleBase" id="RU000461"/>
    </source>
</evidence>
<evidence type="ECO:0000256" key="6">
    <source>
        <dbReference type="ARBA" id="ARBA00022989"/>
    </source>
</evidence>
<evidence type="ECO:0000256" key="11">
    <source>
        <dbReference type="PIRSR" id="PIRSR602401-1"/>
    </source>
</evidence>
<dbReference type="Pfam" id="PF00067">
    <property type="entry name" value="p450"/>
    <property type="match status" value="1"/>
</dbReference>
<keyword evidence="9 12" id="KW-0503">Monooxygenase</keyword>
<proteinExistence type="inferred from homology"/>
<dbReference type="PROSITE" id="PS00086">
    <property type="entry name" value="CYTOCHROME_P450"/>
    <property type="match status" value="1"/>
</dbReference>
<comment type="similarity">
    <text evidence="2 12">Belongs to the cytochrome P450 family.</text>
</comment>
<dbReference type="FunFam" id="1.10.630.10:FF:000081">
    <property type="entry name" value="Cytochrome P450 CYP81N5"/>
    <property type="match status" value="1"/>
</dbReference>
<dbReference type="GO" id="GO:0020037">
    <property type="term" value="F:heme binding"/>
    <property type="evidence" value="ECO:0007669"/>
    <property type="project" value="InterPro"/>
</dbReference>
<comment type="cofactor">
    <cofactor evidence="11">
        <name>heme</name>
        <dbReference type="ChEBI" id="CHEBI:30413"/>
    </cofactor>
</comment>
<dbReference type="Gene3D" id="1.10.630.10">
    <property type="entry name" value="Cytochrome P450"/>
    <property type="match status" value="1"/>
</dbReference>
<dbReference type="GO" id="GO:0016705">
    <property type="term" value="F:oxidoreductase activity, acting on paired donors, with incorporation or reduction of molecular oxygen"/>
    <property type="evidence" value="ECO:0007669"/>
    <property type="project" value="InterPro"/>
</dbReference>
<evidence type="ECO:0000256" key="9">
    <source>
        <dbReference type="ARBA" id="ARBA00023033"/>
    </source>
</evidence>
<evidence type="ECO:0000256" key="3">
    <source>
        <dbReference type="ARBA" id="ARBA00022617"/>
    </source>
</evidence>
<evidence type="ECO:0000256" key="13">
    <source>
        <dbReference type="SAM" id="Phobius"/>
    </source>
</evidence>
<dbReference type="InterPro" id="IPR050651">
    <property type="entry name" value="Plant_Cytochrome_P450_Monoox"/>
</dbReference>
<keyword evidence="4 13" id="KW-0812">Transmembrane</keyword>
<evidence type="ECO:0000313" key="14">
    <source>
        <dbReference type="EMBL" id="KAJ8479293.1"/>
    </source>
</evidence>
<dbReference type="SUPFAM" id="SSF48264">
    <property type="entry name" value="Cytochrome P450"/>
    <property type="match status" value="1"/>
</dbReference>
<evidence type="ECO:0000256" key="8">
    <source>
        <dbReference type="ARBA" id="ARBA00023004"/>
    </source>
</evidence>
<evidence type="ECO:0008006" key="16">
    <source>
        <dbReference type="Google" id="ProtNLM"/>
    </source>
</evidence>
<keyword evidence="6 13" id="KW-1133">Transmembrane helix</keyword>
<evidence type="ECO:0000256" key="7">
    <source>
        <dbReference type="ARBA" id="ARBA00023002"/>
    </source>
</evidence>
<evidence type="ECO:0000256" key="1">
    <source>
        <dbReference type="ARBA" id="ARBA00004167"/>
    </source>
</evidence>
<keyword evidence="7 12" id="KW-0560">Oxidoreductase</keyword>
<dbReference type="EMBL" id="JAQQAF010000006">
    <property type="protein sequence ID" value="KAJ8479293.1"/>
    <property type="molecule type" value="Genomic_DNA"/>
</dbReference>
<dbReference type="InterPro" id="IPR017972">
    <property type="entry name" value="Cyt_P450_CS"/>
</dbReference>
<comment type="subcellular location">
    <subcellularLocation>
        <location evidence="1">Membrane</location>
        <topology evidence="1">Single-pass membrane protein</topology>
    </subcellularLocation>
</comment>
<dbReference type="PANTHER" id="PTHR47947:SF62">
    <property type="entry name" value="CYTOCHROME P450, FAMILY 81, SUBFAMILY D, POLYPEPTIDE 5"/>
    <property type="match status" value="1"/>
</dbReference>
<name>A0AAV8QVX3_ENSVE</name>
<evidence type="ECO:0000256" key="10">
    <source>
        <dbReference type="ARBA" id="ARBA00023136"/>
    </source>
</evidence>
<feature type="binding site" description="axial binding residue" evidence="11">
    <location>
        <position position="462"/>
    </location>
    <ligand>
        <name>heme</name>
        <dbReference type="ChEBI" id="CHEBI:30413"/>
    </ligand>
    <ligandPart>
        <name>Fe</name>
        <dbReference type="ChEBI" id="CHEBI:18248"/>
    </ligandPart>
</feature>
<feature type="transmembrane region" description="Helical" evidence="13">
    <location>
        <begin position="6"/>
        <end position="26"/>
    </location>
</feature>
<reference evidence="14 15" key="1">
    <citation type="submission" date="2022-12" db="EMBL/GenBank/DDBJ databases">
        <title>Chromosome-scale assembly of the Ensete ventricosum genome.</title>
        <authorList>
            <person name="Dussert Y."/>
            <person name="Stocks J."/>
            <person name="Wendawek A."/>
            <person name="Woldeyes F."/>
            <person name="Nichols R.A."/>
            <person name="Borrell J.S."/>
        </authorList>
    </citation>
    <scope>NUCLEOTIDE SEQUENCE [LARGE SCALE GENOMIC DNA]</scope>
    <source>
        <strain evidence="15">cv. Maze</strain>
        <tissue evidence="14">Seeds</tissue>
    </source>
</reference>
<dbReference type="Proteomes" id="UP001222027">
    <property type="component" value="Unassembled WGS sequence"/>
</dbReference>
<protein>
    <recommendedName>
        <fullName evidence="16">Isoflavone 2'-hydroxylase</fullName>
    </recommendedName>
</protein>